<protein>
    <recommendedName>
        <fullName evidence="3">Ribosome hibernation promoting factor</fullName>
        <shortName evidence="3">HPF</shortName>
    </recommendedName>
</protein>
<evidence type="ECO:0000256" key="3">
    <source>
        <dbReference type="HAMAP-Rule" id="MF_00839"/>
    </source>
</evidence>
<dbReference type="EMBL" id="AFZF02000008">
    <property type="protein sequence ID" value="EHL18311.1"/>
    <property type="molecule type" value="Genomic_DNA"/>
</dbReference>
<comment type="caution">
    <text evidence="7">The sequence shown here is derived from an EMBL/GenBank/DDBJ whole genome shotgun (WGS) entry which is preliminary data.</text>
</comment>
<dbReference type="GO" id="GO:0043024">
    <property type="term" value="F:ribosomal small subunit binding"/>
    <property type="evidence" value="ECO:0007669"/>
    <property type="project" value="TreeGrafter"/>
</dbReference>
<organism evidence="7 9">
    <name type="scientific">Peptoanaerobacter stomatis</name>
    <dbReference type="NCBI Taxonomy" id="796937"/>
    <lineage>
        <taxon>Bacteria</taxon>
        <taxon>Bacillati</taxon>
        <taxon>Bacillota</taxon>
        <taxon>Clostridia</taxon>
        <taxon>Peptostreptococcales</taxon>
        <taxon>Filifactoraceae</taxon>
        <taxon>Peptoanaerobacter</taxon>
    </lineage>
</organism>
<proteinExistence type="inferred from homology"/>
<keyword evidence="2 3" id="KW-0810">Translation regulation</keyword>
<dbReference type="Proteomes" id="UP000006437">
    <property type="component" value="Unassembled WGS sequence"/>
</dbReference>
<keyword evidence="10" id="KW-1185">Reference proteome</keyword>
<dbReference type="OrthoDB" id="9794975at2"/>
<evidence type="ECO:0000313" key="8">
    <source>
        <dbReference type="EMBL" id="EJU23584.1"/>
    </source>
</evidence>
<dbReference type="HAMAP" id="MF_00839">
    <property type="entry name" value="HPF"/>
    <property type="match status" value="1"/>
</dbReference>
<evidence type="ECO:0000256" key="1">
    <source>
        <dbReference type="ARBA" id="ARBA00022490"/>
    </source>
</evidence>
<evidence type="ECO:0000313" key="5">
    <source>
        <dbReference type="EMBL" id="EHL16914.1"/>
    </source>
</evidence>
<dbReference type="PATRIC" id="fig|796937.3.peg.161"/>
<evidence type="ECO:0000313" key="11">
    <source>
        <dbReference type="Proteomes" id="UP000006437"/>
    </source>
</evidence>
<dbReference type="InterPro" id="IPR034694">
    <property type="entry name" value="HPF_long/plastid"/>
</dbReference>
<dbReference type="PANTHER" id="PTHR33231">
    <property type="entry name" value="30S RIBOSOMAL PROTEIN"/>
    <property type="match status" value="1"/>
</dbReference>
<accession>V9HVN9</accession>
<reference evidence="5 11" key="1">
    <citation type="submission" date="2011-08" db="EMBL/GenBank/DDBJ databases">
        <title>The Genome Sequence of Eubacteriaceae bacterium ACC19a.</title>
        <authorList>
            <consortium name="The Broad Institute Genome Sequencing Platform"/>
            <person name="Earl A."/>
            <person name="Ward D."/>
            <person name="Feldgarden M."/>
            <person name="Gevers D."/>
            <person name="Sizova M."/>
            <person name="Hazen A."/>
            <person name="Epstein S."/>
            <person name="Young S.K."/>
            <person name="Zeng Q."/>
            <person name="Gargeya S."/>
            <person name="Fitzgerald M."/>
            <person name="Haas B."/>
            <person name="Abouelleil A."/>
            <person name="Alvarado L."/>
            <person name="Arachchi H.M."/>
            <person name="Berlin A."/>
            <person name="Brown A."/>
            <person name="Chapman S.B."/>
            <person name="Chen Z."/>
            <person name="Dunbar C."/>
            <person name="Freedman E."/>
            <person name="Gearin G."/>
            <person name="Gellesch M."/>
            <person name="Goldberg J."/>
            <person name="Griggs A."/>
            <person name="Gujja S."/>
            <person name="Heiman D."/>
            <person name="Howarth C."/>
            <person name="Larson L."/>
            <person name="Lui A."/>
            <person name="MacDonald P.J.P."/>
            <person name="Montmayeur A."/>
            <person name="Murphy C."/>
            <person name="Neiman D."/>
            <person name="Pearson M."/>
            <person name="Priest M."/>
            <person name="Roberts A."/>
            <person name="Saif S."/>
            <person name="Shea T."/>
            <person name="Shenoy N."/>
            <person name="Sisk P."/>
            <person name="Stolte C."/>
            <person name="Sykes S."/>
            <person name="Wortman J."/>
            <person name="Nusbaum C."/>
            <person name="Birren B."/>
        </authorList>
    </citation>
    <scope>NUCLEOTIDE SEQUENCE [LARGE SCALE GENOMIC DNA]</scope>
    <source>
        <strain evidence="5 11">ACC19a</strain>
    </source>
</reference>
<dbReference type="HOGENOM" id="CLU_071472_0_3_9"/>
<comment type="subcellular location">
    <subcellularLocation>
        <location evidence="3">Cytoplasm</location>
    </subcellularLocation>
</comment>
<dbReference type="GO" id="GO:0045900">
    <property type="term" value="P:negative regulation of translational elongation"/>
    <property type="evidence" value="ECO:0007669"/>
    <property type="project" value="TreeGrafter"/>
</dbReference>
<comment type="subunit">
    <text evidence="3">Interacts with 100S ribosomes.</text>
</comment>
<dbReference type="Pfam" id="PF02482">
    <property type="entry name" value="Ribosomal_S30AE"/>
    <property type="match status" value="1"/>
</dbReference>
<dbReference type="Proteomes" id="UP000017818">
    <property type="component" value="Unassembled WGS sequence"/>
</dbReference>
<dbReference type="Proteomes" id="UP000003379">
    <property type="component" value="Unassembled WGS sequence"/>
</dbReference>
<dbReference type="AlphaFoldDB" id="G9XE82"/>
<dbReference type="InterPro" id="IPR036567">
    <property type="entry name" value="RHF-like"/>
</dbReference>
<keyword evidence="1 3" id="KW-0963">Cytoplasm</keyword>
<dbReference type="SUPFAM" id="SSF69754">
    <property type="entry name" value="Ribosome binding protein Y (YfiA homologue)"/>
    <property type="match status" value="1"/>
</dbReference>
<accession>G9WXR7</accession>
<dbReference type="InterPro" id="IPR032528">
    <property type="entry name" value="Ribosom_S30AE_C"/>
</dbReference>
<reference evidence="8 10" key="4">
    <citation type="submission" date="2012-07" db="EMBL/GenBank/DDBJ databases">
        <authorList>
            <person name="Durkin A.S."/>
            <person name="McCorrison J."/>
            <person name="Torralba M."/>
            <person name="Gillis M."/>
            <person name="Methe B."/>
            <person name="Sutton G."/>
            <person name="Nelson K.E."/>
        </authorList>
    </citation>
    <scope>NUCLEOTIDE SEQUENCE [LARGE SCALE GENOMIC DNA]</scope>
    <source>
        <strain evidence="8 10">OBRC8</strain>
    </source>
</reference>
<name>G9XE82_9FIRM</name>
<evidence type="ECO:0000313" key="12">
    <source>
        <dbReference type="Proteomes" id="UP000017818"/>
    </source>
</evidence>
<dbReference type="EMBL" id="AFZG01000041">
    <property type="protein sequence ID" value="EHL18740.1"/>
    <property type="molecule type" value="Genomic_DNA"/>
</dbReference>
<dbReference type="EMBL" id="ALNK01000015">
    <property type="protein sequence ID" value="EJU23584.1"/>
    <property type="molecule type" value="Genomic_DNA"/>
</dbReference>
<dbReference type="InterPro" id="IPR003489">
    <property type="entry name" value="RHF/RaiA"/>
</dbReference>
<dbReference type="GO" id="GO:0022627">
    <property type="term" value="C:cytosolic small ribosomal subunit"/>
    <property type="evidence" value="ECO:0007669"/>
    <property type="project" value="TreeGrafter"/>
</dbReference>
<dbReference type="Proteomes" id="UP000005244">
    <property type="component" value="Unassembled WGS sequence"/>
</dbReference>
<evidence type="ECO:0000313" key="6">
    <source>
        <dbReference type="EMBL" id="EHL18311.1"/>
    </source>
</evidence>
<reference evidence="7 9" key="2">
    <citation type="submission" date="2011-08" db="EMBL/GenBank/DDBJ databases">
        <title>The Genome Sequence of Eubacteriaceae bacterium CM5.</title>
        <authorList>
            <consortium name="The Broad Institute Genome Sequencing Platform"/>
            <person name="Earl A."/>
            <person name="Ward D."/>
            <person name="Feldgarden M."/>
            <person name="Gevers D."/>
            <person name="Sizova M."/>
            <person name="Hazen A."/>
            <person name="Epstein S."/>
            <person name="Young S.K."/>
            <person name="Zeng Q."/>
            <person name="Gargeya S."/>
            <person name="Fitzgerald M."/>
            <person name="Haas B."/>
            <person name="Abouelleil A."/>
            <person name="Alvarado L."/>
            <person name="Arachchi H.M."/>
            <person name="Berlin A."/>
            <person name="Brown A."/>
            <person name="Chapman S.B."/>
            <person name="Chen Z."/>
            <person name="Dunbar C."/>
            <person name="Freedman E."/>
            <person name="Gearin G."/>
            <person name="Gellesch M."/>
            <person name="Goldberg J."/>
            <person name="Griggs A."/>
            <person name="Gujja S."/>
            <person name="Heiman D."/>
            <person name="Howarth C."/>
            <person name="Larson L."/>
            <person name="Lui A."/>
            <person name="MacDonald P.J.P."/>
            <person name="Montmayeur A."/>
            <person name="Murphy C."/>
            <person name="Neiman D."/>
            <person name="Pearson M."/>
            <person name="Priest M."/>
            <person name="Roberts A."/>
            <person name="Saif S."/>
            <person name="Shea T."/>
            <person name="Shenoy N."/>
            <person name="Sisk P."/>
            <person name="Stolte C."/>
            <person name="Sykes S."/>
            <person name="Wortman J."/>
            <person name="Nusbaum C."/>
            <person name="Birren B."/>
        </authorList>
    </citation>
    <scope>NUCLEOTIDE SEQUENCE [LARGE SCALE GENOMIC DNA]</scope>
    <source>
        <strain evidence="7 9">CM5</strain>
    </source>
</reference>
<gene>
    <name evidence="8" type="primary">raiA</name>
    <name evidence="3" type="synonym">hpf</name>
    <name evidence="8" type="ORF">HMPREF1143_2292</name>
    <name evidence="7" type="ORF">HMPREF9628_00426</name>
    <name evidence="5" type="ORF">HMPREF9629_00156</name>
    <name evidence="6" type="ORF">HMPREF9630_00036</name>
</gene>
<comment type="similarity">
    <text evidence="3">Belongs to the HPF/YfiA ribosome-associated protein family. Long HPF subfamily.</text>
</comment>
<dbReference type="Pfam" id="PF16321">
    <property type="entry name" value="Ribosom_S30AE_C"/>
    <property type="match status" value="1"/>
</dbReference>
<evidence type="ECO:0000313" key="10">
    <source>
        <dbReference type="Proteomes" id="UP000005244"/>
    </source>
</evidence>
<evidence type="ECO:0000313" key="7">
    <source>
        <dbReference type="EMBL" id="EHL18740.1"/>
    </source>
</evidence>
<accession>J5UM36</accession>
<dbReference type="FunFam" id="3.30.505.50:FF:000001">
    <property type="entry name" value="Ribosome hibernation promoting factor"/>
    <property type="match status" value="1"/>
</dbReference>
<dbReference type="Gene3D" id="3.30.160.100">
    <property type="entry name" value="Ribosome hibernation promotion factor-like"/>
    <property type="match status" value="1"/>
</dbReference>
<dbReference type="EMBL" id="AFZE01000001">
    <property type="protein sequence ID" value="EHL16914.1"/>
    <property type="molecule type" value="Genomic_DNA"/>
</dbReference>
<comment type="function">
    <text evidence="3">Required for dimerization of active 70S ribosomes into 100S ribosomes in stationary phase; 100S ribosomes are translationally inactive and sometimes present during exponential growth.</text>
</comment>
<dbReference type="NCBIfam" id="TIGR00741">
    <property type="entry name" value="yfiA"/>
    <property type="match status" value="1"/>
</dbReference>
<reference evidence="6 12" key="3">
    <citation type="submission" date="2012-05" db="EMBL/GenBank/DDBJ databases">
        <title>The Genome Sequence of Eubacteriaceae bacterium CM2.</title>
        <authorList>
            <consortium name="The Broad Institute Genome Sequencing Platform"/>
            <person name="Earl A."/>
            <person name="Ward D."/>
            <person name="Feldgarden M."/>
            <person name="Gevers D."/>
            <person name="Sizova M."/>
            <person name="Hazen A."/>
            <person name="Epstein S."/>
            <person name="Walker B."/>
            <person name="Young S.K."/>
            <person name="Zeng Q."/>
            <person name="Gargeya S."/>
            <person name="Fitzgerald M."/>
            <person name="Haas B."/>
            <person name="Abouelleil A."/>
            <person name="Alvarado L."/>
            <person name="Arachchi H.M."/>
            <person name="Berlin A."/>
            <person name="Chapman S.B."/>
            <person name="Goldberg J."/>
            <person name="Griggs A."/>
            <person name="Gujja S."/>
            <person name="Hansen M."/>
            <person name="Howarth C."/>
            <person name="Imamovic A."/>
            <person name="Larimer J."/>
            <person name="McCowen C."/>
            <person name="Montmayeur A."/>
            <person name="Murphy C."/>
            <person name="Neiman D."/>
            <person name="Pearson M."/>
            <person name="Priest M."/>
            <person name="Roberts A."/>
            <person name="Saif S."/>
            <person name="Shea T."/>
            <person name="Sisk P."/>
            <person name="Sykes S."/>
            <person name="Wortman J."/>
            <person name="Nusbaum C."/>
            <person name="Birren B."/>
        </authorList>
    </citation>
    <scope>NUCLEOTIDE SEQUENCE [LARGE SCALE GENOMIC DNA]</scope>
    <source>
        <strain evidence="6 12">CM2</strain>
    </source>
</reference>
<dbReference type="InterPro" id="IPR050574">
    <property type="entry name" value="HPF/YfiA_ribosome-assoc"/>
</dbReference>
<dbReference type="InterPro" id="IPR038416">
    <property type="entry name" value="Ribosom_S30AE_C_sf"/>
</dbReference>
<dbReference type="PANTHER" id="PTHR33231:SF1">
    <property type="entry name" value="30S RIBOSOMAL PROTEIN"/>
    <property type="match status" value="1"/>
</dbReference>
<feature type="domain" description="Sigma 54 modulation/S30EA ribosomal protein C-terminal" evidence="4">
    <location>
        <begin position="113"/>
        <end position="169"/>
    </location>
</feature>
<accession>G9XE82</accession>
<dbReference type="RefSeq" id="WP_009524393.1">
    <property type="nucleotide sequence ID" value="NZ_ALNK01000015.1"/>
</dbReference>
<evidence type="ECO:0000256" key="2">
    <source>
        <dbReference type="ARBA" id="ARBA00022845"/>
    </source>
</evidence>
<evidence type="ECO:0000313" key="9">
    <source>
        <dbReference type="Proteomes" id="UP000003379"/>
    </source>
</evidence>
<sequence>MNIILSGKQINLSQKQKDTIETKLSRLEKYFDKDMIVRATASHKKDKSCVEVTIPVNKSVIRAEATDYDMYCAVDEVVSKLARQLRKYKTKLKNRGTETIRFENIDDSSVSNEEEQKIVRRKKFDFLPMSEEEACLQMEMIGHDFFVFVNADTDSVNVLYKRKDGHYGIIEPE</sequence>
<evidence type="ECO:0000259" key="4">
    <source>
        <dbReference type="Pfam" id="PF16321"/>
    </source>
</evidence>
<dbReference type="STRING" id="796937.HMPREF9630_00036"/>
<dbReference type="CDD" id="cd00552">
    <property type="entry name" value="RaiA"/>
    <property type="match status" value="1"/>
</dbReference>
<dbReference type="Gene3D" id="3.30.505.50">
    <property type="entry name" value="Sigma 54 modulation/S30EA ribosomal protein, C-terminal domain"/>
    <property type="match status" value="1"/>
</dbReference>